<evidence type="ECO:0000313" key="2">
    <source>
        <dbReference type="EMBL" id="EEC49736.1"/>
    </source>
</evidence>
<gene>
    <name evidence="2" type="ORF">PHATRDRAFT_44923</name>
</gene>
<dbReference type="KEGG" id="pti:PHATRDRAFT_44923"/>
<reference evidence="3" key="2">
    <citation type="submission" date="2008-08" db="EMBL/GenBank/DDBJ databases">
        <authorList>
            <consortium name="Diatom Consortium"/>
            <person name="Grigoriev I."/>
            <person name="Grimwood J."/>
            <person name="Kuo A."/>
            <person name="Otillar R.P."/>
            <person name="Salamov A."/>
            <person name="Detter J.C."/>
            <person name="Lindquist E."/>
            <person name="Shapiro H."/>
            <person name="Lucas S."/>
            <person name="Glavina del Rio T."/>
            <person name="Pitluck S."/>
            <person name="Rokhsar D."/>
            <person name="Bowler C."/>
        </authorList>
    </citation>
    <scope>GENOME REANNOTATION</scope>
    <source>
        <strain evidence="3">CCAP 1055/1</strain>
    </source>
</reference>
<evidence type="ECO:0000256" key="1">
    <source>
        <dbReference type="SAM" id="Coils"/>
    </source>
</evidence>
<keyword evidence="3" id="KW-1185">Reference proteome</keyword>
<dbReference type="HOGENOM" id="CLU_382868_0_0_1"/>
<evidence type="ECO:0000313" key="3">
    <source>
        <dbReference type="Proteomes" id="UP000000759"/>
    </source>
</evidence>
<dbReference type="InParanoid" id="B7FW45"/>
<proteinExistence type="predicted"/>
<dbReference type="RefSeq" id="XP_002179038.1">
    <property type="nucleotide sequence ID" value="XM_002179002.1"/>
</dbReference>
<dbReference type="Proteomes" id="UP000000759">
    <property type="component" value="Chromosome 5"/>
</dbReference>
<protein>
    <recommendedName>
        <fullName evidence="4">CRAL-TRIO domain-containing protein</fullName>
    </recommendedName>
</protein>
<dbReference type="EMBL" id="CM000608">
    <property type="protein sequence ID" value="EEC49736.1"/>
    <property type="molecule type" value="Genomic_DNA"/>
</dbReference>
<accession>B7FW45</accession>
<evidence type="ECO:0008006" key="4">
    <source>
        <dbReference type="Google" id="ProtNLM"/>
    </source>
</evidence>
<organism evidence="2 3">
    <name type="scientific">Phaeodactylum tricornutum (strain CCAP 1055/1)</name>
    <dbReference type="NCBI Taxonomy" id="556484"/>
    <lineage>
        <taxon>Eukaryota</taxon>
        <taxon>Sar</taxon>
        <taxon>Stramenopiles</taxon>
        <taxon>Ochrophyta</taxon>
        <taxon>Bacillariophyta</taxon>
        <taxon>Bacillariophyceae</taxon>
        <taxon>Bacillariophycidae</taxon>
        <taxon>Naviculales</taxon>
        <taxon>Phaeodactylaceae</taxon>
        <taxon>Phaeodactylum</taxon>
    </lineage>
</organism>
<dbReference type="OrthoDB" id="56446at2759"/>
<keyword evidence="1" id="KW-0175">Coiled coil</keyword>
<sequence length="723" mass="82075">MLGFKETDKLKRLGHRQLHDALKLLPARDTASYMKACEHIPDLVKLESDPLLFLHIECFNPWTAARRLASYWNRRVEVFGEKAFSSQSIAFEHAKQCNNNGHCHNPRYLQLLPTKAGSSSAIYITISGLNTRSLDTIRQDLFIACQSLSTQSTQFSGVDLLVLMNDPPTVSFRQAMIYLAQLFQRAMPLKFHQLYLISYSPSEGRTAFLENILPLVLEGIPNFLSKRGHNICVSESQKEVLDFLCEAGFHVKDLVGRLGGVCGIPNKTRKLGDVEVESLTVKPRAAAAPELIQKVLLEYQNKTMAQPLGSVYKTPVQSKAQMSLAIPRFSATMNLPMSHVNFSADIMKELDGALSKIPIEEKLEHYEATQRCPKLMWTESNPEHYVQAANGNVEVAARSLVAYWRYRKLFFGFRAFKPMVLIHSSESALDDKDLAVLNTGFTSLLPDNRDGRLVIYHNREKLKDIETTQIQRIRCIFYILQNASQEEKSRLKGVVIISAVGDFPIKEEAGPREKSIFADFFNSGAVPIKLIASHMVLQRGASVSMLPSIMNAIETFRRITPKTVLHVNDDDQQLRSELSAHGFVRDNIPESCGGSQTYAIYFKSWLQMRMKHGKAKQSTSAAFEAHECFEEGVEFSRKRTSIISLSYSQNSRNEDKRQKKRRMDIIYARRKRERERIEIEVLQERVTTLQSQNLKLRGENERFVSLLLGASNTAKLFDDDKSL</sequence>
<feature type="coiled-coil region" evidence="1">
    <location>
        <begin position="672"/>
        <end position="699"/>
    </location>
</feature>
<reference evidence="2 3" key="1">
    <citation type="journal article" date="2008" name="Nature">
        <title>The Phaeodactylum genome reveals the evolutionary history of diatom genomes.</title>
        <authorList>
            <person name="Bowler C."/>
            <person name="Allen A.E."/>
            <person name="Badger J.H."/>
            <person name="Grimwood J."/>
            <person name="Jabbari K."/>
            <person name="Kuo A."/>
            <person name="Maheswari U."/>
            <person name="Martens C."/>
            <person name="Maumus F."/>
            <person name="Otillar R.P."/>
            <person name="Rayko E."/>
            <person name="Salamov A."/>
            <person name="Vandepoele K."/>
            <person name="Beszteri B."/>
            <person name="Gruber A."/>
            <person name="Heijde M."/>
            <person name="Katinka M."/>
            <person name="Mock T."/>
            <person name="Valentin K."/>
            <person name="Verret F."/>
            <person name="Berges J.A."/>
            <person name="Brownlee C."/>
            <person name="Cadoret J.P."/>
            <person name="Chiovitti A."/>
            <person name="Choi C.J."/>
            <person name="Coesel S."/>
            <person name="De Martino A."/>
            <person name="Detter J.C."/>
            <person name="Durkin C."/>
            <person name="Falciatore A."/>
            <person name="Fournet J."/>
            <person name="Haruta M."/>
            <person name="Huysman M.J."/>
            <person name="Jenkins B.D."/>
            <person name="Jiroutova K."/>
            <person name="Jorgensen R.E."/>
            <person name="Joubert Y."/>
            <person name="Kaplan A."/>
            <person name="Kroger N."/>
            <person name="Kroth P.G."/>
            <person name="La Roche J."/>
            <person name="Lindquist E."/>
            <person name="Lommer M."/>
            <person name="Martin-Jezequel V."/>
            <person name="Lopez P.J."/>
            <person name="Lucas S."/>
            <person name="Mangogna M."/>
            <person name="McGinnis K."/>
            <person name="Medlin L.K."/>
            <person name="Montsant A."/>
            <person name="Oudot-Le Secq M.P."/>
            <person name="Napoli C."/>
            <person name="Obornik M."/>
            <person name="Parker M.S."/>
            <person name="Petit J.L."/>
            <person name="Porcel B.M."/>
            <person name="Poulsen N."/>
            <person name="Robison M."/>
            <person name="Rychlewski L."/>
            <person name="Rynearson T.A."/>
            <person name="Schmutz J."/>
            <person name="Shapiro H."/>
            <person name="Siaut M."/>
            <person name="Stanley M."/>
            <person name="Sussman M.R."/>
            <person name="Taylor A.R."/>
            <person name="Vardi A."/>
            <person name="von Dassow P."/>
            <person name="Vyverman W."/>
            <person name="Willis A."/>
            <person name="Wyrwicz L.S."/>
            <person name="Rokhsar D.S."/>
            <person name="Weissenbach J."/>
            <person name="Armbrust E.V."/>
            <person name="Green B.R."/>
            <person name="Van de Peer Y."/>
            <person name="Grigoriev I.V."/>
        </authorList>
    </citation>
    <scope>NUCLEOTIDE SEQUENCE [LARGE SCALE GENOMIC DNA]</scope>
    <source>
        <strain evidence="2 3">CCAP 1055/1</strain>
    </source>
</reference>
<dbReference type="GeneID" id="7199827"/>
<name>B7FW45_PHATC</name>
<dbReference type="AlphaFoldDB" id="B7FW45"/>
<dbReference type="PaxDb" id="2850-Phatr44923"/>